<dbReference type="Gene3D" id="3.40.50.300">
    <property type="entry name" value="P-loop containing nucleotide triphosphate hydrolases"/>
    <property type="match status" value="1"/>
</dbReference>
<evidence type="ECO:0000313" key="7">
    <source>
        <dbReference type="Proteomes" id="UP000811365"/>
    </source>
</evidence>
<dbReference type="PANTHER" id="PTHR40072:SF1">
    <property type="entry name" value="MOLYBDOPTERIN-GUANINE DINUCLEOTIDE BIOSYNTHESIS ADAPTER PROTEIN"/>
    <property type="match status" value="1"/>
</dbReference>
<comment type="caution">
    <text evidence="2">The sequence shown here is derived from an EMBL/GenBank/DDBJ whole genome shotgun (WGS) entry which is preliminary data.</text>
</comment>
<evidence type="ECO:0000313" key="2">
    <source>
        <dbReference type="EMBL" id="MBS6620851.1"/>
    </source>
</evidence>
<sequence>MYSEQKEALAQEIELKRPAVLAVSGLHNSGKTTLLEKLLPALRSRGLKVGIIKHDGHDFTPDVPGTDSYRLREAGAEGVAVYSGQRYLLTEMFRLTEQDLLALFERHGYDLVLLEGFKDSGWPKIEVVRKEISDTPVSFQPLAVVGDIPGADFGLEDAQALADWLVAQMPGL</sequence>
<evidence type="ECO:0000313" key="3">
    <source>
        <dbReference type="EMBL" id="RAW49019.1"/>
    </source>
</evidence>
<dbReference type="RefSeq" id="WP_149794438.1">
    <property type="nucleotide sequence ID" value="NZ_CP026548.1"/>
</dbReference>
<dbReference type="InterPro" id="IPR052539">
    <property type="entry name" value="MGD_biosynthesis_adapter"/>
</dbReference>
<dbReference type="SUPFAM" id="SSF52540">
    <property type="entry name" value="P-loop containing nucleoside triphosphate hydrolases"/>
    <property type="match status" value="1"/>
</dbReference>
<dbReference type="Proteomes" id="UP000811365">
    <property type="component" value="Unassembled WGS sequence"/>
</dbReference>
<evidence type="ECO:0000259" key="1">
    <source>
        <dbReference type="Pfam" id="PF03205"/>
    </source>
</evidence>
<dbReference type="NCBIfam" id="TIGR00176">
    <property type="entry name" value="mobB"/>
    <property type="match status" value="1"/>
</dbReference>
<reference evidence="4 6" key="2">
    <citation type="submission" date="2018-08" db="EMBL/GenBank/DDBJ databases">
        <title>A genome reference for cultivated species of the human gut microbiota.</title>
        <authorList>
            <person name="Zou Y."/>
            <person name="Xue W."/>
            <person name="Luo G."/>
        </authorList>
    </citation>
    <scope>NUCLEOTIDE SEQUENCE [LARGE SCALE GENOMIC DNA]</scope>
    <source>
        <strain evidence="4 6">AF32-8AC</strain>
    </source>
</reference>
<dbReference type="GO" id="GO:0006777">
    <property type="term" value="P:Mo-molybdopterin cofactor biosynthetic process"/>
    <property type="evidence" value="ECO:0007669"/>
    <property type="project" value="InterPro"/>
</dbReference>
<reference evidence="2" key="3">
    <citation type="submission" date="2021-02" db="EMBL/GenBank/DDBJ databases">
        <title>Infant gut strain persistence is associated with maternal origin, phylogeny, and functional potential including surface adhesion and iron acquisition.</title>
        <authorList>
            <person name="Lou Y.C."/>
        </authorList>
    </citation>
    <scope>NUCLEOTIDE SEQUENCE</scope>
    <source>
        <strain evidence="2">L2_039_000G1_dasL2_039_000G1_maxbin2.maxbin.077</strain>
    </source>
</reference>
<reference evidence="3 5" key="1">
    <citation type="submission" date="2018-02" db="EMBL/GenBank/DDBJ databases">
        <title>Complete genome sequencing of Faecalibacterium prausnitzii strains isolated from the human gut.</title>
        <authorList>
            <person name="Fitzgerald B.C."/>
            <person name="Shkoporov A.N."/>
            <person name="Ross P.R."/>
            <person name="Hill C."/>
        </authorList>
    </citation>
    <scope>NUCLEOTIDE SEQUENCE [LARGE SCALE GENOMIC DNA]</scope>
    <source>
        <strain evidence="3 5">APC942/18-1</strain>
    </source>
</reference>
<dbReference type="InterPro" id="IPR027417">
    <property type="entry name" value="P-loop_NTPase"/>
</dbReference>
<dbReference type="Proteomes" id="UP000250997">
    <property type="component" value="Unassembled WGS sequence"/>
</dbReference>
<accession>A0A329TIC7</accession>
<dbReference type="EMBL" id="QVER01000005">
    <property type="protein sequence ID" value="RGB92136.1"/>
    <property type="molecule type" value="Genomic_DNA"/>
</dbReference>
<evidence type="ECO:0000313" key="6">
    <source>
        <dbReference type="Proteomes" id="UP000260991"/>
    </source>
</evidence>
<dbReference type="InterPro" id="IPR004435">
    <property type="entry name" value="MobB_dom"/>
</dbReference>
<organism evidence="2 7">
    <name type="scientific">Faecalibacterium prausnitzii</name>
    <dbReference type="NCBI Taxonomy" id="853"/>
    <lineage>
        <taxon>Bacteria</taxon>
        <taxon>Bacillati</taxon>
        <taxon>Bacillota</taxon>
        <taxon>Clostridia</taxon>
        <taxon>Eubacteriales</taxon>
        <taxon>Oscillospiraceae</taxon>
        <taxon>Faecalibacterium</taxon>
    </lineage>
</organism>
<name>A0A329TIC7_9FIRM</name>
<dbReference type="AlphaFoldDB" id="A0A329TIC7"/>
<protein>
    <submittedName>
        <fullName evidence="2">Molybdopterin-guanine dinucleotide biosynthesis protein B</fullName>
    </submittedName>
</protein>
<evidence type="ECO:0000313" key="5">
    <source>
        <dbReference type="Proteomes" id="UP000250997"/>
    </source>
</evidence>
<dbReference type="Pfam" id="PF03205">
    <property type="entry name" value="MobB"/>
    <property type="match status" value="1"/>
</dbReference>
<dbReference type="EMBL" id="JAGZYH010000003">
    <property type="protein sequence ID" value="MBS6620851.1"/>
    <property type="molecule type" value="Genomic_DNA"/>
</dbReference>
<dbReference type="GO" id="GO:0005525">
    <property type="term" value="F:GTP binding"/>
    <property type="evidence" value="ECO:0007669"/>
    <property type="project" value="InterPro"/>
</dbReference>
<proteinExistence type="predicted"/>
<dbReference type="CDD" id="cd03116">
    <property type="entry name" value="MobB"/>
    <property type="match status" value="1"/>
</dbReference>
<feature type="domain" description="Molybdopterin-guanine dinucleotide biosynthesis protein B (MobB)" evidence="1">
    <location>
        <begin position="20"/>
        <end position="137"/>
    </location>
</feature>
<gene>
    <name evidence="2" type="primary">mobB</name>
    <name evidence="3" type="ORF">C4N27_10270</name>
    <name evidence="4" type="ORF">DWZ46_05870</name>
    <name evidence="2" type="ORF">KH315_01590</name>
</gene>
<dbReference type="EMBL" id="PRLA01000007">
    <property type="protein sequence ID" value="RAW49019.1"/>
    <property type="molecule type" value="Genomic_DNA"/>
</dbReference>
<evidence type="ECO:0000313" key="4">
    <source>
        <dbReference type="EMBL" id="RGB92136.1"/>
    </source>
</evidence>
<dbReference type="PANTHER" id="PTHR40072">
    <property type="entry name" value="MOLYBDOPTERIN-GUANINE DINUCLEOTIDE BIOSYNTHESIS ADAPTER PROTEIN-RELATED"/>
    <property type="match status" value="1"/>
</dbReference>
<dbReference type="Proteomes" id="UP000260991">
    <property type="component" value="Unassembled WGS sequence"/>
</dbReference>